<name>A0A8H4RB02_9HELO</name>
<dbReference type="Pfam" id="PF22893">
    <property type="entry name" value="ULD_2"/>
    <property type="match status" value="1"/>
</dbReference>
<dbReference type="PANTHER" id="PTHR38886">
    <property type="entry name" value="SESA DOMAIN-CONTAINING PROTEIN"/>
    <property type="match status" value="1"/>
</dbReference>
<dbReference type="PANTHER" id="PTHR38886:SF1">
    <property type="entry name" value="NACHT-NTPASE AND P-LOOP NTPASES N-TERMINAL DOMAIN-CONTAINING PROTEIN"/>
    <property type="match status" value="1"/>
</dbReference>
<dbReference type="Proteomes" id="UP000566819">
    <property type="component" value="Unassembled WGS sequence"/>
</dbReference>
<sequence length="492" mass="55090">MSFGFSVGDFLAAASLIEQAISALRDAGGSAFQYERVALELHTLNRTLQAVDHLEAEEGLEAIVEAIKATALTCQLPLREFLESTRKYDKSLGIGQTGGIMKDVFYKVKWVASKKMEAATKLHAEITAYLGGINLLLGLYQVFGLDSASLCTRPLTFFGRKLRALEERRLRQRLEGLNTTLANMKIQNRAIIDDVDTVRERVEEGTKLVRMDIDKSSKQTSQALQKLQQNCTVTFSIFLKKACVVSEVTLNTLLDSALFKRKSGADALHSAKVTQIYNVLLSVQSNLSNLNTRHTWLQDPMKFEDAYGRVVPIPVEFDYSMMEGIIRGKFQSGRGKVLVERNQWKLFNPANPQNLLSAENWEPLPGMKITMAMIIPQKNEDMVCPRLNCPSKSYRDALGGGKICCVCEAWFDRIDEGLTNRRFTDLDDDREPTPIRESQASVSLGNEFEVARNDLESLKNAVLRSGAGRVCTACGLTCDWCNRSSRKTRELY</sequence>
<gene>
    <name evidence="2" type="ORF">G7Y89_g12151</name>
</gene>
<dbReference type="InterPro" id="IPR054464">
    <property type="entry name" value="ULD_fung"/>
</dbReference>
<proteinExistence type="predicted"/>
<dbReference type="OrthoDB" id="3045089at2759"/>
<accession>A0A8H4RB02</accession>
<dbReference type="AlphaFoldDB" id="A0A8H4RB02"/>
<keyword evidence="3" id="KW-1185">Reference proteome</keyword>
<reference evidence="2 3" key="1">
    <citation type="submission" date="2020-03" db="EMBL/GenBank/DDBJ databases">
        <title>Draft Genome Sequence of Cudoniella acicularis.</title>
        <authorList>
            <person name="Buettner E."/>
            <person name="Kellner H."/>
        </authorList>
    </citation>
    <scope>NUCLEOTIDE SEQUENCE [LARGE SCALE GENOMIC DNA]</scope>
    <source>
        <strain evidence="2 3">DSM 108380</strain>
    </source>
</reference>
<evidence type="ECO:0000313" key="3">
    <source>
        <dbReference type="Proteomes" id="UP000566819"/>
    </source>
</evidence>
<evidence type="ECO:0000313" key="2">
    <source>
        <dbReference type="EMBL" id="KAF4626011.1"/>
    </source>
</evidence>
<dbReference type="EMBL" id="JAAMPI010001245">
    <property type="protein sequence ID" value="KAF4626011.1"/>
    <property type="molecule type" value="Genomic_DNA"/>
</dbReference>
<organism evidence="2 3">
    <name type="scientific">Cudoniella acicularis</name>
    <dbReference type="NCBI Taxonomy" id="354080"/>
    <lineage>
        <taxon>Eukaryota</taxon>
        <taxon>Fungi</taxon>
        <taxon>Dikarya</taxon>
        <taxon>Ascomycota</taxon>
        <taxon>Pezizomycotina</taxon>
        <taxon>Leotiomycetes</taxon>
        <taxon>Helotiales</taxon>
        <taxon>Tricladiaceae</taxon>
        <taxon>Cudoniella</taxon>
    </lineage>
</organism>
<comment type="caution">
    <text evidence="2">The sequence shown here is derived from an EMBL/GenBank/DDBJ whole genome shotgun (WGS) entry which is preliminary data.</text>
</comment>
<feature type="domain" description="Ubiquitin-like" evidence="1">
    <location>
        <begin position="298"/>
        <end position="376"/>
    </location>
</feature>
<evidence type="ECO:0000259" key="1">
    <source>
        <dbReference type="Pfam" id="PF22893"/>
    </source>
</evidence>
<protein>
    <recommendedName>
        <fullName evidence="1">Ubiquitin-like domain-containing protein</fullName>
    </recommendedName>
</protein>